<comment type="caution">
    <text evidence="4">The sequence shown here is derived from an EMBL/GenBank/DDBJ whole genome shotgun (WGS) entry which is preliminary data.</text>
</comment>
<feature type="chain" id="PRO_5046476225" evidence="2">
    <location>
        <begin position="20"/>
        <end position="843"/>
    </location>
</feature>
<evidence type="ECO:0000256" key="2">
    <source>
        <dbReference type="SAM" id="SignalP"/>
    </source>
</evidence>
<keyword evidence="5" id="KW-1185">Reference proteome</keyword>
<keyword evidence="1 2" id="KW-0732">Signal</keyword>
<evidence type="ECO:0000313" key="5">
    <source>
        <dbReference type="Proteomes" id="UP001589562"/>
    </source>
</evidence>
<dbReference type="Proteomes" id="UP001589562">
    <property type="component" value="Unassembled WGS sequence"/>
</dbReference>
<dbReference type="Pfam" id="PF18962">
    <property type="entry name" value="Por_Secre_tail"/>
    <property type="match status" value="1"/>
</dbReference>
<gene>
    <name evidence="4" type="ORF">ACFFVK_07625</name>
</gene>
<name>A0ABV5H959_9FLAO</name>
<dbReference type="NCBIfam" id="TIGR04183">
    <property type="entry name" value="Por_Secre_tail"/>
    <property type="match status" value="1"/>
</dbReference>
<organism evidence="4 5">
    <name type="scientific">Flavobacterium gyeonganense</name>
    <dbReference type="NCBI Taxonomy" id="1310418"/>
    <lineage>
        <taxon>Bacteria</taxon>
        <taxon>Pseudomonadati</taxon>
        <taxon>Bacteroidota</taxon>
        <taxon>Flavobacteriia</taxon>
        <taxon>Flavobacteriales</taxon>
        <taxon>Flavobacteriaceae</taxon>
        <taxon>Flavobacterium</taxon>
    </lineage>
</organism>
<reference evidence="4 5" key="1">
    <citation type="submission" date="2024-09" db="EMBL/GenBank/DDBJ databases">
        <authorList>
            <person name="Sun Q."/>
            <person name="Mori K."/>
        </authorList>
    </citation>
    <scope>NUCLEOTIDE SEQUENCE [LARGE SCALE GENOMIC DNA]</scope>
    <source>
        <strain evidence="4 5">CECT 8365</strain>
    </source>
</reference>
<evidence type="ECO:0000256" key="1">
    <source>
        <dbReference type="ARBA" id="ARBA00022729"/>
    </source>
</evidence>
<evidence type="ECO:0000259" key="3">
    <source>
        <dbReference type="Pfam" id="PF18962"/>
    </source>
</evidence>
<dbReference type="EMBL" id="JBHMFE010000011">
    <property type="protein sequence ID" value="MFB9108443.1"/>
    <property type="molecule type" value="Genomic_DNA"/>
</dbReference>
<dbReference type="Pfam" id="PF17164">
    <property type="entry name" value="DUF5122"/>
    <property type="match status" value="10"/>
</dbReference>
<dbReference type="RefSeq" id="WP_278009037.1">
    <property type="nucleotide sequence ID" value="NZ_CP121112.1"/>
</dbReference>
<feature type="domain" description="Secretion system C-terminal sorting" evidence="3">
    <location>
        <begin position="772"/>
        <end position="840"/>
    </location>
</feature>
<dbReference type="InterPro" id="IPR026444">
    <property type="entry name" value="Secre_tail"/>
</dbReference>
<dbReference type="InterPro" id="IPR013431">
    <property type="entry name" value="Delta_60_rpt"/>
</dbReference>
<proteinExistence type="predicted"/>
<sequence length="843" mass="93766">MKKHYLFLLFSFISVLSNAQISSDIDPDFECKDYIPVFNLLNSEFGLQSDGKVVIVGDKYTYKLYNNKQETIGKNIIRLNKDLSIDDSFKTGSGFDSTVNNIVIQPDGKIIVVGLFKSYNGTNVNKIVRLNQDGTIDNTFNFTDRGLNVFTITQIDLVRLQPNGKILIAGKFEGSVHGNFYGRNALRLNSDGSVDKTFQSSYPYEIFKIELQPDGKILRVYKNTYNNENSYKIDRLNSDGTADQSFTAIEGFGRICSSNTVGYTGMNNCKLVLQSDGKILFGACFTSFKSLDTRGFMRFNSDGTKDTSFEYVVPGFPMATVKDFILLPNNKILTHNLTLINSDGTIDNTASIKLDVNSVSNKIFLYPNNELLVSSLNTINFPGGLSTFNKFIKIDLTTSEVNTQQLNTFYAGNDILEKPNGDIVVLGYSNNTFNTKYHDGIKLLNKKGNLIFNNNLKSNLFSTTQNEQNYFKKGIVQPDGKIIVFKIGTGNDSGLIRYNDDFTIDNSFVKTVVGDVRTLLLQPDGKILVISNSQQKIIRLNPDGSKDNTFADTSGIDNVCYTGALQPDGKIILGGNFSFYNQTKTNRLARFNVDGTFDTTFHADEALLGGFVYSLGVQSDGKIIVGGSFELNQEGKQSVLKRLNTDGSIDNSFINYFASSLPMYTKGLVIQPDNKIILFTTLNRGVNEYAKNDFQRLESNGKIDNTFDSGEAFNANINAIKFQKDGSLLVTGNFTKYKSTWSNGSVRLLAYKGTLNTPDFSYGTNNDNFILHPNPVKDVLNITSNENESITSIQVYNFLGQSLLDLKNKKTFSTIDVSSLDNGVYFVRINSTKGTTTHKFLKN</sequence>
<evidence type="ECO:0000313" key="4">
    <source>
        <dbReference type="EMBL" id="MFB9108443.1"/>
    </source>
</evidence>
<dbReference type="NCBIfam" id="TIGR02608">
    <property type="entry name" value="delta_60_rpt"/>
    <property type="match status" value="9"/>
</dbReference>
<protein>
    <submittedName>
        <fullName evidence="4">T9SS type A sorting domain-containing protein</fullName>
    </submittedName>
</protein>
<dbReference type="Gene3D" id="2.80.10.50">
    <property type="match status" value="6"/>
</dbReference>
<accession>A0ABV5H959</accession>
<feature type="signal peptide" evidence="2">
    <location>
        <begin position="1"/>
        <end position="19"/>
    </location>
</feature>
<dbReference type="SUPFAM" id="SSF101898">
    <property type="entry name" value="NHL repeat"/>
    <property type="match status" value="1"/>
</dbReference>